<reference evidence="1 2" key="1">
    <citation type="submission" date="2015-09" db="EMBL/GenBank/DDBJ databases">
        <authorList>
            <consortium name="Pathogen Informatics"/>
        </authorList>
    </citation>
    <scope>NUCLEOTIDE SEQUENCE [LARGE SCALE GENOMIC DNA]</scope>
    <source>
        <strain evidence="1 2">2789STDY5834865</strain>
    </source>
</reference>
<sequence length="111" mass="12832">MRTRDKSLSDYGIDCSRAAELMELARREENKGLICKAADLSNPGLSTFIIESLTQKRGYDRIYIKSYIPAKRDDFYAYRRKALALFSLLLEGKTPIIPRDRRIQRNSRIAS</sequence>
<protein>
    <submittedName>
        <fullName evidence="1">Uncharacterized protein</fullName>
    </submittedName>
</protein>
<organism evidence="1 2">
    <name type="scientific">Enterocloster clostridioformis</name>
    <dbReference type="NCBI Taxonomy" id="1531"/>
    <lineage>
        <taxon>Bacteria</taxon>
        <taxon>Bacillati</taxon>
        <taxon>Bacillota</taxon>
        <taxon>Clostridia</taxon>
        <taxon>Lachnospirales</taxon>
        <taxon>Lachnospiraceae</taxon>
        <taxon>Enterocloster</taxon>
    </lineage>
</organism>
<dbReference type="AlphaFoldDB" id="A0A174PDE7"/>
<evidence type="ECO:0000313" key="1">
    <source>
        <dbReference type="EMBL" id="CUP57866.1"/>
    </source>
</evidence>
<name>A0A174PDE7_9FIRM</name>
<dbReference type="RefSeq" id="WP_057572427.1">
    <property type="nucleotide sequence ID" value="NZ_CZAB01000039.1"/>
</dbReference>
<proteinExistence type="predicted"/>
<evidence type="ECO:0000313" key="2">
    <source>
        <dbReference type="Proteomes" id="UP000095512"/>
    </source>
</evidence>
<accession>A0A174PDE7</accession>
<gene>
    <name evidence="1" type="ORF">ERS852480_03625</name>
</gene>
<dbReference type="EMBL" id="CZAB01000039">
    <property type="protein sequence ID" value="CUP57866.1"/>
    <property type="molecule type" value="Genomic_DNA"/>
</dbReference>
<dbReference type="Proteomes" id="UP000095512">
    <property type="component" value="Unassembled WGS sequence"/>
</dbReference>